<feature type="compositionally biased region" description="Polar residues" evidence="4">
    <location>
        <begin position="419"/>
        <end position="429"/>
    </location>
</feature>
<dbReference type="SUPFAM" id="SSF48464">
    <property type="entry name" value="ENTH/VHS domain"/>
    <property type="match status" value="1"/>
</dbReference>
<dbReference type="PROSITE" id="PS50909">
    <property type="entry name" value="GAT"/>
    <property type="match status" value="1"/>
</dbReference>
<sequence>MERMQSMFSNAFNTPAGQLVEKATSGHLATEDLALNMEICDAVGGYSDGPKDAVKAIKRRLSGNKNYNQISLTLSVLETCIKNCGNRFLVLVTTREFCREILFKTIHPKNTPPVVLQERVLGLIKQLAESFGSNPQMEGASQVYQQLKDEGYEFPKTQVLSNPSGGGSSRSAKRSNPQHHQPHQPRSQVSNPTPEQLAKLRKHMAIVVGNTKVLSEMLTELNPTNCDAPDIELMQELNRTCRAMQQRVVELLEQVGNEEITIELLKINDDLNNVFLRYERFERYRANRQSTPPTKPVEQPQITPYPTASFLPGPGPSASTLSPPVEPPPSYSDTEQPTPEVNDLIDLSLDPGPATNPKQTQNVTQELAGLSLGGVEPAASPSNSNKPLTEQLDAFGELPESEILQLGSSESEIEQWLSANGASLGIQPNAQPPQEAVTDDFSDFLNERATAASNLPSSQHYNQH</sequence>
<dbReference type="PIRSF" id="PIRSF036948">
    <property type="entry name" value="TOM1"/>
    <property type="match status" value="1"/>
</dbReference>
<dbReference type="GO" id="GO:0015031">
    <property type="term" value="P:protein transport"/>
    <property type="evidence" value="ECO:0007669"/>
    <property type="project" value="UniProtKB-KW"/>
</dbReference>
<dbReference type="GO" id="GO:0016020">
    <property type="term" value="C:membrane"/>
    <property type="evidence" value="ECO:0007669"/>
    <property type="project" value="TreeGrafter"/>
</dbReference>
<dbReference type="PANTHER" id="PTHR13856">
    <property type="entry name" value="VHS DOMAIN CONTAINING PROTEIN FAMILY"/>
    <property type="match status" value="1"/>
</dbReference>
<dbReference type="InterPro" id="IPR014645">
    <property type="entry name" value="TOM1"/>
</dbReference>
<dbReference type="SMART" id="SM00288">
    <property type="entry name" value="VHS"/>
    <property type="match status" value="1"/>
</dbReference>
<dbReference type="GO" id="GO:0043130">
    <property type="term" value="F:ubiquitin binding"/>
    <property type="evidence" value="ECO:0007669"/>
    <property type="project" value="InterPro"/>
</dbReference>
<feature type="region of interest" description="Disordered" evidence="4">
    <location>
        <begin position="419"/>
        <end position="464"/>
    </location>
</feature>
<dbReference type="Pfam" id="PF00790">
    <property type="entry name" value="VHS"/>
    <property type="match status" value="1"/>
</dbReference>
<dbReference type="GO" id="GO:0007165">
    <property type="term" value="P:signal transduction"/>
    <property type="evidence" value="ECO:0007669"/>
    <property type="project" value="TreeGrafter"/>
</dbReference>
<dbReference type="GO" id="GO:0005768">
    <property type="term" value="C:endosome"/>
    <property type="evidence" value="ECO:0007669"/>
    <property type="project" value="TreeGrafter"/>
</dbReference>
<feature type="domain" description="GAT" evidence="6">
    <location>
        <begin position="195"/>
        <end position="283"/>
    </location>
</feature>
<feature type="domain" description="VHS" evidence="5">
    <location>
        <begin position="23"/>
        <end position="155"/>
    </location>
</feature>
<dbReference type="Pfam" id="PF03127">
    <property type="entry name" value="GAT"/>
    <property type="match status" value="1"/>
</dbReference>
<feature type="region of interest" description="Disordered" evidence="4">
    <location>
        <begin position="156"/>
        <end position="195"/>
    </location>
</feature>
<dbReference type="PROSITE" id="PS50179">
    <property type="entry name" value="VHS"/>
    <property type="match status" value="1"/>
</dbReference>
<evidence type="ECO:0000256" key="4">
    <source>
        <dbReference type="SAM" id="MobiDB-lite"/>
    </source>
</evidence>
<evidence type="ECO:0000313" key="7">
    <source>
        <dbReference type="EMBL" id="CAB3267162.1"/>
    </source>
</evidence>
<dbReference type="GO" id="GO:0035091">
    <property type="term" value="F:phosphatidylinositol binding"/>
    <property type="evidence" value="ECO:0007669"/>
    <property type="project" value="InterPro"/>
</dbReference>
<organism evidence="7">
    <name type="scientific">Phallusia mammillata</name>
    <dbReference type="NCBI Taxonomy" id="59560"/>
    <lineage>
        <taxon>Eukaryota</taxon>
        <taxon>Metazoa</taxon>
        <taxon>Chordata</taxon>
        <taxon>Tunicata</taxon>
        <taxon>Ascidiacea</taxon>
        <taxon>Phlebobranchia</taxon>
        <taxon>Ascidiidae</taxon>
        <taxon>Phallusia</taxon>
    </lineage>
</organism>
<feature type="compositionally biased region" description="Basic residues" evidence="4">
    <location>
        <begin position="171"/>
        <end position="183"/>
    </location>
</feature>
<comment type="similarity">
    <text evidence="1">Belongs to the TOM1 family.</text>
</comment>
<evidence type="ECO:0000256" key="3">
    <source>
        <dbReference type="ARBA" id="ARBA00022927"/>
    </source>
</evidence>
<dbReference type="EMBL" id="LR791300">
    <property type="protein sequence ID" value="CAB3267162.1"/>
    <property type="molecule type" value="mRNA"/>
</dbReference>
<dbReference type="SUPFAM" id="SSF89009">
    <property type="entry name" value="GAT-like domain"/>
    <property type="match status" value="1"/>
</dbReference>
<keyword evidence="3" id="KW-0653">Protein transport</keyword>
<dbReference type="Gene3D" id="1.25.40.90">
    <property type="match status" value="1"/>
</dbReference>
<name>A0A6F9DUQ7_9ASCI</name>
<dbReference type="Gene3D" id="1.20.58.160">
    <property type="match status" value="1"/>
</dbReference>
<dbReference type="InterPro" id="IPR038425">
    <property type="entry name" value="GAT_sf"/>
</dbReference>
<dbReference type="AlphaFoldDB" id="A0A6F9DUQ7"/>
<dbReference type="InterPro" id="IPR004152">
    <property type="entry name" value="GAT_dom"/>
</dbReference>
<evidence type="ECO:0000256" key="1">
    <source>
        <dbReference type="ARBA" id="ARBA00007708"/>
    </source>
</evidence>
<gene>
    <name evidence="7" type="primary">Tom1</name>
</gene>
<feature type="region of interest" description="Disordered" evidence="4">
    <location>
        <begin position="286"/>
        <end position="360"/>
    </location>
</feature>
<evidence type="ECO:0000259" key="6">
    <source>
        <dbReference type="PROSITE" id="PS50909"/>
    </source>
</evidence>
<dbReference type="PANTHER" id="PTHR13856:SF137">
    <property type="entry name" value="GH05942P"/>
    <property type="match status" value="1"/>
</dbReference>
<keyword evidence="2" id="KW-0813">Transport</keyword>
<evidence type="ECO:0000259" key="5">
    <source>
        <dbReference type="PROSITE" id="PS50179"/>
    </source>
</evidence>
<accession>A0A6F9DUQ7</accession>
<feature type="compositionally biased region" description="Polar residues" evidence="4">
    <location>
        <begin position="451"/>
        <end position="464"/>
    </location>
</feature>
<dbReference type="GO" id="GO:0030276">
    <property type="term" value="F:clathrin binding"/>
    <property type="evidence" value="ECO:0007669"/>
    <property type="project" value="TreeGrafter"/>
</dbReference>
<proteinExistence type="evidence at transcript level"/>
<dbReference type="InterPro" id="IPR008942">
    <property type="entry name" value="ENTH_VHS"/>
</dbReference>
<evidence type="ECO:0000256" key="2">
    <source>
        <dbReference type="ARBA" id="ARBA00022448"/>
    </source>
</evidence>
<reference evidence="7" key="1">
    <citation type="submission" date="2020-04" db="EMBL/GenBank/DDBJ databases">
        <authorList>
            <person name="Neveu A P."/>
        </authorList>
    </citation>
    <scope>NUCLEOTIDE SEQUENCE</scope>
    <source>
        <tissue evidence="7">Whole embryo</tissue>
    </source>
</reference>
<protein>
    <submittedName>
        <fullName evidence="7">Target of Myb protein 1-like</fullName>
    </submittedName>
</protein>
<dbReference type="InterPro" id="IPR002014">
    <property type="entry name" value="VHS_dom"/>
</dbReference>